<dbReference type="RefSeq" id="WP_046326638.1">
    <property type="nucleotide sequence ID" value="NZ_CP084389.1"/>
</dbReference>
<dbReference type="Gene3D" id="1.10.1760.20">
    <property type="match status" value="1"/>
</dbReference>
<gene>
    <name evidence="2" type="ORF">LDX53_01125</name>
</gene>
<protein>
    <submittedName>
        <fullName evidence="2">ECF transporter S component</fullName>
    </submittedName>
</protein>
<keyword evidence="3" id="KW-1185">Reference proteome</keyword>
<reference evidence="2" key="1">
    <citation type="submission" date="2021-09" db="EMBL/GenBank/DDBJ databases">
        <title>Lactobacillus species from Apis mellifera, Switzerland.</title>
        <authorList>
            <person name="Pfister J."/>
            <person name="Brown A."/>
            <person name="Neumann P."/>
            <person name="Collaud A."/>
            <person name="Retschnig G."/>
            <person name="Perreten V."/>
        </authorList>
    </citation>
    <scope>NUCLEOTIDE SEQUENCE</scope>
    <source>
        <strain evidence="2">IBH002</strain>
    </source>
</reference>
<evidence type="ECO:0000256" key="1">
    <source>
        <dbReference type="SAM" id="Phobius"/>
    </source>
</evidence>
<keyword evidence="1" id="KW-1133">Transmembrane helix</keyword>
<dbReference type="GO" id="GO:0022857">
    <property type="term" value="F:transmembrane transporter activity"/>
    <property type="evidence" value="ECO:0007669"/>
    <property type="project" value="InterPro"/>
</dbReference>
<feature type="transmembrane region" description="Helical" evidence="1">
    <location>
        <begin position="9"/>
        <end position="28"/>
    </location>
</feature>
<dbReference type="AlphaFoldDB" id="A0AA47B4G9"/>
<proteinExistence type="predicted"/>
<evidence type="ECO:0000313" key="2">
    <source>
        <dbReference type="EMBL" id="UZX29869.1"/>
    </source>
</evidence>
<dbReference type="Pfam" id="PF12822">
    <property type="entry name" value="ECF_trnsprt"/>
    <property type="match status" value="1"/>
</dbReference>
<evidence type="ECO:0000313" key="3">
    <source>
        <dbReference type="Proteomes" id="UP001164557"/>
    </source>
</evidence>
<feature type="transmembrane region" description="Helical" evidence="1">
    <location>
        <begin position="48"/>
        <end position="69"/>
    </location>
</feature>
<feature type="transmembrane region" description="Helical" evidence="1">
    <location>
        <begin position="123"/>
        <end position="148"/>
    </location>
</feature>
<keyword evidence="1" id="KW-0472">Membrane</keyword>
<feature type="transmembrane region" description="Helical" evidence="1">
    <location>
        <begin position="81"/>
        <end position="103"/>
    </location>
</feature>
<keyword evidence="1" id="KW-0812">Transmembrane</keyword>
<name>A0AA47B4G9_9LACO</name>
<dbReference type="InterPro" id="IPR024529">
    <property type="entry name" value="ECF_trnsprt_substrate-spec"/>
</dbReference>
<accession>A0AA47B4G9</accession>
<feature type="transmembrane region" description="Helical" evidence="1">
    <location>
        <begin position="169"/>
        <end position="193"/>
    </location>
</feature>
<sequence>MRRKETKNLAITAIFVAIFLLQTFIPNIGYIRILPTLPAITTVPLTVAVYSLIMGPIAGTFFGIFWGIARLVQAYTQPGDIVSLMLFQNFVIAVIPSVLAGLFPGLIGKLTVKKKNRFKEVSYTAAGAITSLTNTIFVILLTSLIFMGNPAQLMGHLGNFSHGTPLIKALIIALGMNGLVEAVFTAVVTPIIVAPLNKVLARLG</sequence>
<organism evidence="2 3">
    <name type="scientific">Lactobacillus helsingborgensis</name>
    <dbReference type="NCBI Taxonomy" id="1218494"/>
    <lineage>
        <taxon>Bacteria</taxon>
        <taxon>Bacillati</taxon>
        <taxon>Bacillota</taxon>
        <taxon>Bacilli</taxon>
        <taxon>Lactobacillales</taxon>
        <taxon>Lactobacillaceae</taxon>
        <taxon>Lactobacillus</taxon>
    </lineage>
</organism>
<dbReference type="EMBL" id="CP084389">
    <property type="protein sequence ID" value="UZX29869.1"/>
    <property type="molecule type" value="Genomic_DNA"/>
</dbReference>
<dbReference type="Proteomes" id="UP001164557">
    <property type="component" value="Chromosome"/>
</dbReference>